<dbReference type="EMBL" id="JXOK01000055">
    <property type="protein sequence ID" value="KIN10238.1"/>
    <property type="molecule type" value="Genomic_DNA"/>
</dbReference>
<evidence type="ECO:0000256" key="1">
    <source>
        <dbReference type="SAM" id="SignalP"/>
    </source>
</evidence>
<accession>A0A0C3E775</accession>
<dbReference type="CDD" id="cd14789">
    <property type="entry name" value="Tiki"/>
    <property type="match status" value="1"/>
</dbReference>
<feature type="signal peptide" evidence="1">
    <location>
        <begin position="1"/>
        <end position="22"/>
    </location>
</feature>
<dbReference type="AlphaFoldDB" id="A0A0C3E775"/>
<keyword evidence="1" id="KW-0732">Signal</keyword>
<proteinExistence type="predicted"/>
<keyword evidence="3" id="KW-1185">Reference proteome</keyword>
<dbReference type="InterPro" id="IPR047111">
    <property type="entry name" value="YbaP-like"/>
</dbReference>
<comment type="caution">
    <text evidence="2">The sequence shown here is derived from an EMBL/GenBank/DDBJ whole genome shotgun (WGS) entry which is preliminary data.</text>
</comment>
<dbReference type="InterPro" id="IPR002816">
    <property type="entry name" value="TraB/PrgY/GumN_fam"/>
</dbReference>
<reference evidence="2 3" key="1">
    <citation type="submission" date="2015-01" db="EMBL/GenBank/DDBJ databases">
        <title>Draft genome of Vibrio mytili type strain CAIM 528.</title>
        <authorList>
            <person name="Gonzalez-Castillo A."/>
            <person name="Gomez-Gil B."/>
            <person name="Enciso-Ibarra J."/>
        </authorList>
    </citation>
    <scope>NUCLEOTIDE SEQUENCE [LARGE SCALE GENOMIC DNA]</scope>
    <source>
        <strain evidence="2 3">CAIM 528</strain>
    </source>
</reference>
<dbReference type="OrthoDB" id="357294at2"/>
<dbReference type="PANTHER" id="PTHR40590:SF1">
    <property type="entry name" value="CYTOPLASMIC PROTEIN"/>
    <property type="match status" value="1"/>
</dbReference>
<protein>
    <submittedName>
        <fullName evidence="2">Polysaccharide biosynthesis protein GumN</fullName>
    </submittedName>
</protein>
<evidence type="ECO:0000313" key="3">
    <source>
        <dbReference type="Proteomes" id="UP000031977"/>
    </source>
</evidence>
<evidence type="ECO:0000313" key="2">
    <source>
        <dbReference type="EMBL" id="KIN10238.1"/>
    </source>
</evidence>
<name>A0A0C3E775_9VIBR</name>
<sequence>MVRLMALLSSLIVGLTSFSSFAEPQHWLVKKGSIEYMIIGSVHVGDDSMYPLPRAITNYLKTSNGLIIEADIRSSESIVYPKDSIATKMILDRAQRRELIEIAKELGLSEKQLLNSPPWSTALMIQLAFVNKLGYIAENGVDMHLINQADELRIPVLSLESLQFQVDLISGQPDSGKEMLMSTLKESHRGEEMIQCLIESWRSGDDNALIEATLTDEASDEFNDAFLYSRNRDWAAKLDSGNLLPQKEGRYTVVVGSLHLVGQDNLIELLAQRGFEITPLGKTGKARCEI</sequence>
<dbReference type="Proteomes" id="UP000031977">
    <property type="component" value="Unassembled WGS sequence"/>
</dbReference>
<dbReference type="PANTHER" id="PTHR40590">
    <property type="entry name" value="CYTOPLASMIC PROTEIN-RELATED"/>
    <property type="match status" value="1"/>
</dbReference>
<gene>
    <name evidence="2" type="ORF">SU60_14695</name>
</gene>
<feature type="chain" id="PRO_5002174138" evidence="1">
    <location>
        <begin position="23"/>
        <end position="290"/>
    </location>
</feature>
<organism evidence="2 3">
    <name type="scientific">Vibrio mytili</name>
    <dbReference type="NCBI Taxonomy" id="50718"/>
    <lineage>
        <taxon>Bacteria</taxon>
        <taxon>Pseudomonadati</taxon>
        <taxon>Pseudomonadota</taxon>
        <taxon>Gammaproteobacteria</taxon>
        <taxon>Vibrionales</taxon>
        <taxon>Vibrionaceae</taxon>
        <taxon>Vibrio</taxon>
    </lineage>
</organism>
<dbReference type="Pfam" id="PF01963">
    <property type="entry name" value="TraB_PrgY_gumN"/>
    <property type="match status" value="1"/>
</dbReference>
<dbReference type="RefSeq" id="WP_041156176.1">
    <property type="nucleotide sequence ID" value="NZ_CBCRVP010000004.1"/>
</dbReference>